<reference evidence="7 8" key="1">
    <citation type="journal article" date="2015" name="Genome Announc.">
        <title>Expanding the biotechnology potential of lactobacilli through comparative genomics of 213 strains and associated genera.</title>
        <authorList>
            <person name="Sun Z."/>
            <person name="Harris H.M."/>
            <person name="McCann A."/>
            <person name="Guo C."/>
            <person name="Argimon S."/>
            <person name="Zhang W."/>
            <person name="Yang X."/>
            <person name="Jeffery I.B."/>
            <person name="Cooney J.C."/>
            <person name="Kagawa T.F."/>
            <person name="Liu W."/>
            <person name="Song Y."/>
            <person name="Salvetti E."/>
            <person name="Wrobel A."/>
            <person name="Rasinkangas P."/>
            <person name="Parkhill J."/>
            <person name="Rea M.C."/>
            <person name="O'Sullivan O."/>
            <person name="Ritari J."/>
            <person name="Douillard F.P."/>
            <person name="Paul Ross R."/>
            <person name="Yang R."/>
            <person name="Briner A.E."/>
            <person name="Felis G.E."/>
            <person name="de Vos W.M."/>
            <person name="Barrangou R."/>
            <person name="Klaenhammer T.R."/>
            <person name="Caufield P.W."/>
            <person name="Cui Y."/>
            <person name="Zhang H."/>
            <person name="O'Toole P.W."/>
        </authorList>
    </citation>
    <scope>NUCLEOTIDE SEQUENCE [LARGE SCALE GENOMIC DNA]</scope>
    <source>
        <strain evidence="7 8">DSM 14857</strain>
    </source>
</reference>
<dbReference type="RefSeq" id="WP_010624150.1">
    <property type="nucleotide sequence ID" value="NZ_AZFA01000004.1"/>
</dbReference>
<keyword evidence="2" id="KW-0645">Protease</keyword>
<dbReference type="Proteomes" id="UP000051647">
    <property type="component" value="Unassembled WGS sequence"/>
</dbReference>
<keyword evidence="8" id="KW-1185">Reference proteome</keyword>
<dbReference type="InterPro" id="IPR051202">
    <property type="entry name" value="Peptidase_C40"/>
</dbReference>
<dbReference type="Gene3D" id="3.90.1720.10">
    <property type="entry name" value="endopeptidase domain like (from Nostoc punctiforme)"/>
    <property type="match status" value="1"/>
</dbReference>
<name>A0A0R1SDB2_9LACO</name>
<dbReference type="OrthoDB" id="1654978at2"/>
<dbReference type="GO" id="GO:0006508">
    <property type="term" value="P:proteolysis"/>
    <property type="evidence" value="ECO:0007669"/>
    <property type="project" value="UniProtKB-KW"/>
</dbReference>
<organism evidence="7 8">
    <name type="scientific">Companilactobacillus versmoldensis DSM 14857 = KCTC 3814</name>
    <dbReference type="NCBI Taxonomy" id="1423815"/>
    <lineage>
        <taxon>Bacteria</taxon>
        <taxon>Bacillati</taxon>
        <taxon>Bacillota</taxon>
        <taxon>Bacilli</taxon>
        <taxon>Lactobacillales</taxon>
        <taxon>Lactobacillaceae</taxon>
        <taxon>Companilactobacillus</taxon>
    </lineage>
</organism>
<dbReference type="SUPFAM" id="SSF54001">
    <property type="entry name" value="Cysteine proteinases"/>
    <property type="match status" value="1"/>
</dbReference>
<dbReference type="PANTHER" id="PTHR47053">
    <property type="entry name" value="MUREIN DD-ENDOPEPTIDASE MEPH-RELATED"/>
    <property type="match status" value="1"/>
</dbReference>
<dbReference type="GO" id="GO:0008234">
    <property type="term" value="F:cysteine-type peptidase activity"/>
    <property type="evidence" value="ECO:0007669"/>
    <property type="project" value="UniProtKB-KW"/>
</dbReference>
<dbReference type="InterPro" id="IPR038765">
    <property type="entry name" value="Papain-like_cys_pep_sf"/>
</dbReference>
<dbReference type="Pfam" id="PF03217">
    <property type="entry name" value="SlpA"/>
    <property type="match status" value="1"/>
</dbReference>
<comment type="caution">
    <text evidence="7">The sequence shown here is derived from an EMBL/GenBank/DDBJ whole genome shotgun (WGS) entry which is preliminary data.</text>
</comment>
<evidence type="ECO:0000256" key="1">
    <source>
        <dbReference type="ARBA" id="ARBA00007074"/>
    </source>
</evidence>
<evidence type="ECO:0000256" key="4">
    <source>
        <dbReference type="ARBA" id="ARBA00022807"/>
    </source>
</evidence>
<gene>
    <name evidence="7" type="ORF">FC27_GL001614</name>
</gene>
<dbReference type="PANTHER" id="PTHR47053:SF1">
    <property type="entry name" value="MUREIN DD-ENDOPEPTIDASE MEPH-RELATED"/>
    <property type="match status" value="1"/>
</dbReference>
<feature type="signal peptide" evidence="5">
    <location>
        <begin position="1"/>
        <end position="28"/>
    </location>
</feature>
<dbReference type="InterPro" id="IPR024968">
    <property type="entry name" value="SlpA_C_lactobacillus"/>
</dbReference>
<dbReference type="PATRIC" id="fig|1423815.3.peg.1651"/>
<evidence type="ECO:0000313" key="8">
    <source>
        <dbReference type="Proteomes" id="UP000051647"/>
    </source>
</evidence>
<dbReference type="STRING" id="1423815.FC27_GL001614"/>
<dbReference type="eggNOG" id="COG0791">
    <property type="taxonomic scope" value="Bacteria"/>
</dbReference>
<evidence type="ECO:0000256" key="5">
    <source>
        <dbReference type="SAM" id="SignalP"/>
    </source>
</evidence>
<keyword evidence="3" id="KW-0378">Hydrolase</keyword>
<dbReference type="PROSITE" id="PS51935">
    <property type="entry name" value="NLPC_P60"/>
    <property type="match status" value="1"/>
</dbReference>
<evidence type="ECO:0000256" key="3">
    <source>
        <dbReference type="ARBA" id="ARBA00022801"/>
    </source>
</evidence>
<proteinExistence type="inferred from homology"/>
<evidence type="ECO:0000313" key="7">
    <source>
        <dbReference type="EMBL" id="KRL67590.1"/>
    </source>
</evidence>
<dbReference type="AlphaFoldDB" id="A0A0R1SDB2"/>
<comment type="similarity">
    <text evidence="1">Belongs to the peptidase C40 family.</text>
</comment>
<keyword evidence="5" id="KW-0732">Signal</keyword>
<feature type="chain" id="PRO_5006410477" evidence="5">
    <location>
        <begin position="29"/>
        <end position="385"/>
    </location>
</feature>
<evidence type="ECO:0000259" key="6">
    <source>
        <dbReference type="PROSITE" id="PS51935"/>
    </source>
</evidence>
<evidence type="ECO:0000256" key="2">
    <source>
        <dbReference type="ARBA" id="ARBA00022670"/>
    </source>
</evidence>
<dbReference type="EMBL" id="AZFA01000004">
    <property type="protein sequence ID" value="KRL67590.1"/>
    <property type="molecule type" value="Genomic_DNA"/>
</dbReference>
<keyword evidence="4" id="KW-0788">Thiol protease</keyword>
<feature type="domain" description="NlpC/P60" evidence="6">
    <location>
        <begin position="265"/>
        <end position="385"/>
    </location>
</feature>
<accession>A0A0R1SDB2</accession>
<sequence>MKKKIITSLLISASFIGGIAFNTNQVKADSNEGTVTTLRQARLYNSKGDLVKNRSLAANTAWYTDGKSSLNNVGTAYRVSTDEYVKTDDVQFSDNNSSSDTVVKNSGTLEISYAPTNGIDLYQGYGPNKAATGTKLTNGTQWKFLQKVIDSNGDAWYQIGNDQWVSGQYTKVTNTSLDESAAKVWDPNFAALKITADSPVYSDSNYSSATSKWLYTGAIAEVDSTVQAGGEVWYEISNGGWVPSSTVSTISTTRPTVQLNGKSKDQVISDVINVAKDQLGKPYVWNAKGPDSYDCSGLMQYIFRSATGQNIGSWTVPQETAGTKVAISDLQPGDLVFWGPEGASYHVALYLGNDQYLNALRPGTNVKIDTISSSFEPSFGVRIFK</sequence>
<dbReference type="InterPro" id="IPR000064">
    <property type="entry name" value="NLP_P60_dom"/>
</dbReference>
<dbReference type="Pfam" id="PF00877">
    <property type="entry name" value="NLPC_P60"/>
    <property type="match status" value="1"/>
</dbReference>
<protein>
    <submittedName>
        <fullName evidence="7">Cell surface protein</fullName>
    </submittedName>
</protein>